<dbReference type="AlphaFoldDB" id="A0A1U9NKT1"/>
<dbReference type="InterPro" id="IPR016024">
    <property type="entry name" value="ARM-type_fold"/>
</dbReference>
<dbReference type="SUPFAM" id="SSF48452">
    <property type="entry name" value="TPR-like"/>
    <property type="match status" value="1"/>
</dbReference>
<feature type="repeat" description="TPR" evidence="1">
    <location>
        <begin position="153"/>
        <end position="186"/>
    </location>
</feature>
<evidence type="ECO:0000313" key="4">
    <source>
        <dbReference type="Proteomes" id="UP000189674"/>
    </source>
</evidence>
<keyword evidence="4" id="KW-1185">Reference proteome</keyword>
<dbReference type="SUPFAM" id="SSF48371">
    <property type="entry name" value="ARM repeat"/>
    <property type="match status" value="2"/>
</dbReference>
<sequence length="779" mass="85652" precursor="true">MNFRKSTISLVALFLLNGFCLDNAHAAEKAELASPLCAKALADNARSLHIAAEDNPELSQVAMVLIEAAMELDPRADYLAPLALEISSRASDGFTVPRLTQILRGYVTDESDLVVVHKAVAKTLDQLDSWEQREEFLGKLFRVLRKQNSVLASELAAELGTMWFEKAETQRAANYFSQAYDLNPYNQKAFQKLDALLRSGGGGFNRAGVAVNMRYRLTENPFSLSRALDLAGFLEGLASFDQASKAYAYSAELFDYLNEDSELPSMIYLQWMLCAYNADMPDICSEIADRVQKETGFDLVTQALAIKAAVNAGTKDTSALAELGKKAEQMLENENAGKLLDPLTIAWYYSFVLPDFDKALTWANRALSAEPDREEVKAILAYAMANNGDGQGETVKELAADIAEFNQTARLAVTLSEISDPSQQQDDAAVTEKLNAVVLMSPSSLAAQKARAIMQQRNEDYQPALDPEPVISELKTRFDNVVVPAFKPVDQLVDIKLKTSSDKVSQNSDLWAKILITNNSNQDLVISDDSFLTGSILVNAKISGDVNVSLGELISQNIQPGEPIAPGDYASLDLHLSVGQMNRILTIYPQADLTLEFECILEPSVPQDGKITSSLGSTGVLTKKITRPGVFLSRAYFSQRLKALSRGQAKQRVVTVELLANLLAEQYAFEAIEPLYKAVKVERSTLVRGLKKGLQDENWIVKTATLNAIVNAVGAGNADLLSSVSAHVNDQQWPVRLMAIYLLDMQEGKEFDKVMTWFAKEDSNRLVRNLAQSLKNLSD</sequence>
<gene>
    <name evidence="3" type="ORF">STSP2_01719</name>
</gene>
<reference evidence="4" key="1">
    <citation type="submission" date="2017-02" db="EMBL/GenBank/DDBJ databases">
        <title>Comparative genomics and description of representatives of a novel lineage of planctomycetes thriving in anoxic sediments.</title>
        <authorList>
            <person name="Spring S."/>
            <person name="Bunk B."/>
            <person name="Sproer C."/>
        </authorList>
    </citation>
    <scope>NUCLEOTIDE SEQUENCE [LARGE SCALE GENOMIC DNA]</scope>
    <source>
        <strain evidence="4">ST-NAGAB-D1</strain>
    </source>
</reference>
<dbReference type="PROSITE" id="PS50005">
    <property type="entry name" value="TPR"/>
    <property type="match status" value="1"/>
</dbReference>
<accession>A0A1U9NKT1</accession>
<evidence type="ECO:0000313" key="3">
    <source>
        <dbReference type="EMBL" id="AQT68552.1"/>
    </source>
</evidence>
<organism evidence="3 4">
    <name type="scientific">Anaerohalosphaera lusitana</name>
    <dbReference type="NCBI Taxonomy" id="1936003"/>
    <lineage>
        <taxon>Bacteria</taxon>
        <taxon>Pseudomonadati</taxon>
        <taxon>Planctomycetota</taxon>
        <taxon>Phycisphaerae</taxon>
        <taxon>Sedimentisphaerales</taxon>
        <taxon>Anaerohalosphaeraceae</taxon>
        <taxon>Anaerohalosphaera</taxon>
    </lineage>
</organism>
<dbReference type="STRING" id="1936003.STSP2_01719"/>
<protein>
    <submittedName>
        <fullName evidence="3">Uncharacterized protein</fullName>
    </submittedName>
</protein>
<dbReference type="InterPro" id="IPR019734">
    <property type="entry name" value="TPR_rpt"/>
</dbReference>
<keyword evidence="1" id="KW-0802">TPR repeat</keyword>
<dbReference type="InterPro" id="IPR011990">
    <property type="entry name" value="TPR-like_helical_dom_sf"/>
</dbReference>
<dbReference type="EMBL" id="CP019791">
    <property type="protein sequence ID" value="AQT68552.1"/>
    <property type="molecule type" value="Genomic_DNA"/>
</dbReference>
<evidence type="ECO:0000256" key="2">
    <source>
        <dbReference type="SAM" id="SignalP"/>
    </source>
</evidence>
<feature type="signal peptide" evidence="2">
    <location>
        <begin position="1"/>
        <end position="26"/>
    </location>
</feature>
<evidence type="ECO:0000256" key="1">
    <source>
        <dbReference type="PROSITE-ProRule" id="PRU00339"/>
    </source>
</evidence>
<dbReference type="Proteomes" id="UP000189674">
    <property type="component" value="Chromosome"/>
</dbReference>
<proteinExistence type="predicted"/>
<dbReference type="RefSeq" id="WP_146661643.1">
    <property type="nucleotide sequence ID" value="NZ_CP019791.1"/>
</dbReference>
<keyword evidence="2" id="KW-0732">Signal</keyword>
<dbReference type="KEGG" id="alus:STSP2_01719"/>
<feature type="chain" id="PRO_5013115390" evidence="2">
    <location>
        <begin position="27"/>
        <end position="779"/>
    </location>
</feature>
<name>A0A1U9NKT1_9BACT</name>